<proteinExistence type="inferred from homology"/>
<evidence type="ECO:0000313" key="4">
    <source>
        <dbReference type="EMBL" id="CDO95269.1"/>
    </source>
</evidence>
<dbReference type="Gene3D" id="2.60.40.640">
    <property type="match status" value="2"/>
</dbReference>
<dbReference type="EMBL" id="CCBQ010000044">
    <property type="protein sequence ID" value="CDO95269.1"/>
    <property type="molecule type" value="Genomic_DNA"/>
</dbReference>
<sequence>MSIFYKNPVDIEILFDGEDSRKHVEIPTNSHSAKSLFDKFPLFEDGESVSGLVTLRVREGKKLEHSGVKVSLIGSIDTTGLNNEVKNKNLDTFLTLSMDLCPPGELVHSVNYKFNFKDVEKRFESYLGKNVSVLYYIKVTMIRKSADIVKLKKFWCHRYSNESALKENEAKPIKLDIGIENCLHIEFEYSKAKYTLKDVVVGRIYFLLTRLKVKHMELSLIKRETCGTEPNQLSDTTSIRYEIMDGSPVKGETIPIRLFLGGYDLTPNMTCNYFNVKNYLSLVIIDEDGRRYFKQTEIMLYRTI</sequence>
<keyword evidence="5" id="KW-1185">Reference proteome</keyword>
<evidence type="ECO:0000256" key="1">
    <source>
        <dbReference type="ARBA" id="ARBA00009100"/>
    </source>
</evidence>
<dbReference type="AlphaFoldDB" id="A0A0A8L8R3"/>
<dbReference type="PANTHER" id="PTHR12233">
    <property type="entry name" value="VACUOLAR PROTEIN SORTING 26 RELATED"/>
    <property type="match status" value="1"/>
</dbReference>
<accession>A0A0A8L8R3</accession>
<protein>
    <submittedName>
        <fullName evidence="4">WGS project CCBQ000000000 data, contig 00272</fullName>
    </submittedName>
</protein>
<keyword evidence="2" id="KW-0813">Transport</keyword>
<dbReference type="InterPro" id="IPR014752">
    <property type="entry name" value="Arrestin-like_C"/>
</dbReference>
<evidence type="ECO:0000256" key="2">
    <source>
        <dbReference type="ARBA" id="ARBA00022448"/>
    </source>
</evidence>
<comment type="caution">
    <text evidence="4">The sequence shown here is derived from an EMBL/GenBank/DDBJ whole genome shotgun (WGS) entry which is preliminary data.</text>
</comment>
<dbReference type="GO" id="GO:0005829">
    <property type="term" value="C:cytosol"/>
    <property type="evidence" value="ECO:0007669"/>
    <property type="project" value="GOC"/>
</dbReference>
<dbReference type="GO" id="GO:0030904">
    <property type="term" value="C:retromer complex"/>
    <property type="evidence" value="ECO:0007669"/>
    <property type="project" value="UniProtKB-ARBA"/>
</dbReference>
<dbReference type="GO" id="GO:0042147">
    <property type="term" value="P:retrograde transport, endosome to Golgi"/>
    <property type="evidence" value="ECO:0007669"/>
    <property type="project" value="UniProtKB-ARBA"/>
</dbReference>
<comment type="similarity">
    <text evidence="1">Belongs to the VPS26 family.</text>
</comment>
<evidence type="ECO:0000256" key="3">
    <source>
        <dbReference type="ARBA" id="ARBA00022927"/>
    </source>
</evidence>
<keyword evidence="3" id="KW-0653">Protein transport</keyword>
<dbReference type="Proteomes" id="UP000031516">
    <property type="component" value="Unassembled WGS sequence"/>
</dbReference>
<dbReference type="InterPro" id="IPR028934">
    <property type="entry name" value="Vps26-related"/>
</dbReference>
<gene>
    <name evidence="4" type="ORF">KLDO_g3516</name>
</gene>
<dbReference type="OrthoDB" id="3821113at2759"/>
<name>A0A0A8L8R3_9SACH</name>
<reference evidence="4 5" key="1">
    <citation type="submission" date="2014-03" db="EMBL/GenBank/DDBJ databases">
        <title>The genome of Kluyveromyces dobzhanskii.</title>
        <authorList>
            <person name="Nystedt B."/>
            <person name="Astrom S."/>
        </authorList>
    </citation>
    <scope>NUCLEOTIDE SEQUENCE [LARGE SCALE GENOMIC DNA]</scope>
    <source>
        <strain evidence="4 5">CBS 2104</strain>
    </source>
</reference>
<organism evidence="4 5">
    <name type="scientific">Kluyveromyces dobzhanskii CBS 2104</name>
    <dbReference type="NCBI Taxonomy" id="1427455"/>
    <lineage>
        <taxon>Eukaryota</taxon>
        <taxon>Fungi</taxon>
        <taxon>Dikarya</taxon>
        <taxon>Ascomycota</taxon>
        <taxon>Saccharomycotina</taxon>
        <taxon>Saccharomycetes</taxon>
        <taxon>Saccharomycetales</taxon>
        <taxon>Saccharomycetaceae</taxon>
        <taxon>Kluyveromyces</taxon>
    </lineage>
</organism>
<dbReference type="GO" id="GO:0006886">
    <property type="term" value="P:intracellular protein transport"/>
    <property type="evidence" value="ECO:0007669"/>
    <property type="project" value="InterPro"/>
</dbReference>
<evidence type="ECO:0000313" key="5">
    <source>
        <dbReference type="Proteomes" id="UP000031516"/>
    </source>
</evidence>
<dbReference type="Pfam" id="PF03643">
    <property type="entry name" value="Vps26"/>
    <property type="match status" value="1"/>
</dbReference>
<dbReference type="FunFam" id="2.60.40.640:FF:000015">
    <property type="entry name" value="Vacuolar protein sorting-associated protein 26"/>
    <property type="match status" value="1"/>
</dbReference>